<dbReference type="SUPFAM" id="SSF57938">
    <property type="entry name" value="DnaJ/Hsp40 cysteine-rich domain"/>
    <property type="match status" value="1"/>
</dbReference>
<keyword evidence="1" id="KW-0472">Membrane</keyword>
<dbReference type="EMBL" id="JANUCP010000010">
    <property type="protein sequence ID" value="MCS3921209.1"/>
    <property type="molecule type" value="Genomic_DNA"/>
</dbReference>
<organism evidence="2 3">
    <name type="scientific">Candidatus Fervidibacter sacchari</name>
    <dbReference type="NCBI Taxonomy" id="1448929"/>
    <lineage>
        <taxon>Bacteria</taxon>
        <taxon>Candidatus Fervidibacterota</taxon>
        <taxon>Candidatus Fervidibacter</taxon>
    </lineage>
</organism>
<comment type="caution">
    <text evidence="2">The sequence shown here is derived from an EMBL/GenBank/DDBJ whole genome shotgun (WGS) entry which is preliminary data.</text>
</comment>
<evidence type="ECO:0008006" key="4">
    <source>
        <dbReference type="Google" id="ProtNLM"/>
    </source>
</evidence>
<dbReference type="InterPro" id="IPR036410">
    <property type="entry name" value="HSP_DnaJ_Cys-rich_dom_sf"/>
</dbReference>
<keyword evidence="1" id="KW-0812">Transmembrane</keyword>
<dbReference type="InterPro" id="IPR001305">
    <property type="entry name" value="HSP_DnaJ_Cys-rich_dom"/>
</dbReference>
<dbReference type="PANTHER" id="PTHR48465:SF1">
    <property type="entry name" value="PROTEIN SSUH2 HOMOLOG"/>
    <property type="match status" value="1"/>
</dbReference>
<proteinExistence type="predicted"/>
<evidence type="ECO:0000256" key="1">
    <source>
        <dbReference type="SAM" id="Phobius"/>
    </source>
</evidence>
<evidence type="ECO:0000313" key="2">
    <source>
        <dbReference type="EMBL" id="MCS3921209.1"/>
    </source>
</evidence>
<evidence type="ECO:0000313" key="3">
    <source>
        <dbReference type="Proteomes" id="UP001204798"/>
    </source>
</evidence>
<dbReference type="Proteomes" id="UP001204798">
    <property type="component" value="Unassembled WGS sequence"/>
</dbReference>
<dbReference type="CDD" id="cd10719">
    <property type="entry name" value="DnaJ_zf"/>
    <property type="match status" value="1"/>
</dbReference>
<dbReference type="RefSeq" id="WP_259102158.1">
    <property type="nucleotide sequence ID" value="NZ_JANUCP010000010.1"/>
</dbReference>
<feature type="non-terminal residue" evidence="2">
    <location>
        <position position="355"/>
    </location>
</feature>
<keyword evidence="3" id="KW-1185">Reference proteome</keyword>
<keyword evidence="1" id="KW-1133">Transmembrane helix</keyword>
<name>A0ABT2ETB2_9BACT</name>
<protein>
    <recommendedName>
        <fullName evidence="4">CR-type domain-containing protein</fullName>
    </recommendedName>
</protein>
<accession>A0ABT2ETB2</accession>
<reference evidence="2 3" key="1">
    <citation type="submission" date="2022-08" db="EMBL/GenBank/DDBJ databases">
        <title>Bacterial and archaeal communities from various locations to study Microbial Dark Matter (Phase II).</title>
        <authorList>
            <person name="Stepanauskas R."/>
        </authorList>
    </citation>
    <scope>NUCLEOTIDE SEQUENCE [LARGE SCALE GENOMIC DNA]</scope>
    <source>
        <strain evidence="2 3">PD1</strain>
    </source>
</reference>
<feature type="transmembrane region" description="Helical" evidence="1">
    <location>
        <begin position="327"/>
        <end position="347"/>
    </location>
</feature>
<dbReference type="PANTHER" id="PTHR48465">
    <property type="entry name" value="PROTEIN SSUH2 HOMOLOG"/>
    <property type="match status" value="1"/>
</dbReference>
<gene>
    <name evidence="2" type="ORF">M2350_003655</name>
</gene>
<dbReference type="InterPro" id="IPR052789">
    <property type="entry name" value="SSUH2_homolog"/>
</dbReference>
<sequence>MLKDKGQFLAKAKSMIVQNIQKRTVFTRADLNRLISLSPHVDLNPCFLITLQALTETRYIDILEAPNMGRLPTYPNEALNNIWSINSTPPDSFASDTQIFPIEGTQKVSTCPNCNGAGEISRVCWSCGGSGSRACPSCAGSGSIVRDEYVGSGRTVVRREVCTYCGGRGKEVCSSCSGTGRVIETCSRCVGYGSVVSFTAVICNFKPHKWERVVSRWNLPFKLLQSMKEESVFEAAVSPQIIPQLSKFPKEVREEVKGLVGEMKELVGSDARLIRNLLTIKTIPAACVTFRILGVEGNAWLLGKDFERLYLPKVPLTFDSWVKLKDWFSVALAALSLLGFGLLYLGIHFHSLGDV</sequence>